<organism evidence="1 2">
    <name type="scientific">Drosophila madeirensis</name>
    <name type="common">Fruit fly</name>
    <dbReference type="NCBI Taxonomy" id="30013"/>
    <lineage>
        <taxon>Eukaryota</taxon>
        <taxon>Metazoa</taxon>
        <taxon>Ecdysozoa</taxon>
        <taxon>Arthropoda</taxon>
        <taxon>Hexapoda</taxon>
        <taxon>Insecta</taxon>
        <taxon>Pterygota</taxon>
        <taxon>Neoptera</taxon>
        <taxon>Endopterygota</taxon>
        <taxon>Diptera</taxon>
        <taxon>Brachycera</taxon>
        <taxon>Muscomorpha</taxon>
        <taxon>Ephydroidea</taxon>
        <taxon>Drosophilidae</taxon>
        <taxon>Drosophila</taxon>
        <taxon>Sophophora</taxon>
    </lineage>
</organism>
<keyword evidence="2" id="KW-1185">Reference proteome</keyword>
<dbReference type="AlphaFoldDB" id="A0AAU9F4C4"/>
<accession>A0AAU9F4C4</accession>
<dbReference type="Proteomes" id="UP001500889">
    <property type="component" value="Chromosome O"/>
</dbReference>
<protein>
    <submittedName>
        <fullName evidence="1">Uncharacterized protein</fullName>
    </submittedName>
</protein>
<evidence type="ECO:0000313" key="2">
    <source>
        <dbReference type="Proteomes" id="UP001500889"/>
    </source>
</evidence>
<evidence type="ECO:0000313" key="1">
    <source>
        <dbReference type="EMBL" id="BFF91714.1"/>
    </source>
</evidence>
<proteinExistence type="predicted"/>
<name>A0AAU9F4C4_DROMD</name>
<reference evidence="1 2" key="1">
    <citation type="submission" date="2024-02" db="EMBL/GenBank/DDBJ databases">
        <title>A chromosome-level genome assembly of Drosophila madeirensis, a fruit fly species endemic to Madeira island.</title>
        <authorList>
            <person name="Tomihara K."/>
            <person name="Llopart A."/>
            <person name="Yamamoto D."/>
        </authorList>
    </citation>
    <scope>NUCLEOTIDE SEQUENCE [LARGE SCALE GENOMIC DNA]</scope>
    <source>
        <strain evidence="1 2">RF1</strain>
    </source>
</reference>
<gene>
    <name evidence="1" type="ORF">DMAD_09934</name>
</gene>
<dbReference type="EMBL" id="AP029263">
    <property type="protein sequence ID" value="BFF91714.1"/>
    <property type="molecule type" value="Genomic_DNA"/>
</dbReference>
<sequence length="146" mass="16748">MNGPETIESVSNFFQRDEYLRSPSTKIGVQQQNFHTSYRSYHTNMKDAVAEKNVNVTFVRSSGITNGAVFHEDVIENEWNFPPKVPAPHIYHCINPDLLVGSDKNGFKGLRKQFSGRFKRLVTRKVEHGPVIPPELKPQLKTIYVY</sequence>